<proteinExistence type="predicted"/>
<feature type="compositionally biased region" description="Basic residues" evidence="1">
    <location>
        <begin position="1"/>
        <end position="17"/>
    </location>
</feature>
<protein>
    <submittedName>
        <fullName evidence="2">Uncharacterized protein</fullName>
    </submittedName>
</protein>
<reference evidence="2" key="1">
    <citation type="submission" date="2016-09" db="EMBL/GenBank/DDBJ databases">
        <authorList>
            <person name="Capua I."/>
            <person name="De Benedictis P."/>
            <person name="Joannis T."/>
            <person name="Lombin L.H."/>
            <person name="Cattoli G."/>
        </authorList>
    </citation>
    <scope>NUCLEOTIDE SEQUENCE</scope>
    <source>
        <strain evidence="2">B9</strain>
    </source>
</reference>
<evidence type="ECO:0000313" key="2">
    <source>
        <dbReference type="EMBL" id="SCU76016.1"/>
    </source>
</evidence>
<accession>A0A1K0JDK3</accession>
<evidence type="ECO:0000256" key="1">
    <source>
        <dbReference type="SAM" id="MobiDB-lite"/>
    </source>
</evidence>
<gene>
    <name evidence="2" type="ORF">CNECB9_2670005</name>
</gene>
<dbReference type="AlphaFoldDB" id="A0A1K0JDK3"/>
<name>A0A1K0JDK3_CUPNE</name>
<dbReference type="EMBL" id="FMSH01000187">
    <property type="protein sequence ID" value="SCU76016.1"/>
    <property type="molecule type" value="Genomic_DNA"/>
</dbReference>
<feature type="region of interest" description="Disordered" evidence="1">
    <location>
        <begin position="1"/>
        <end position="38"/>
    </location>
</feature>
<organism evidence="2">
    <name type="scientific">Cupriavidus necator</name>
    <name type="common">Alcaligenes eutrophus</name>
    <name type="synonym">Ralstonia eutropha</name>
    <dbReference type="NCBI Taxonomy" id="106590"/>
    <lineage>
        <taxon>Bacteria</taxon>
        <taxon>Pseudomonadati</taxon>
        <taxon>Pseudomonadota</taxon>
        <taxon>Betaproteobacteria</taxon>
        <taxon>Burkholderiales</taxon>
        <taxon>Burkholderiaceae</taxon>
        <taxon>Cupriavidus</taxon>
    </lineage>
</organism>
<sequence length="59" mass="6498">MARRHRAASRRPRHRAPRPPAAADRPGQGRASGPASDVTKRASLRVRALFLCLFALCVH</sequence>